<keyword evidence="2" id="KW-0813">Transport</keyword>
<evidence type="ECO:0000256" key="6">
    <source>
        <dbReference type="ARBA" id="ARBA00023136"/>
    </source>
</evidence>
<protein>
    <submittedName>
        <fullName evidence="9">Unannotated protein</fullName>
    </submittedName>
</protein>
<keyword evidence="6 7" id="KW-0472">Membrane</keyword>
<feature type="domain" description="ABC transmembrane type-1" evidence="8">
    <location>
        <begin position="74"/>
        <end position="263"/>
    </location>
</feature>
<dbReference type="Gene3D" id="1.10.3720.10">
    <property type="entry name" value="MetI-like"/>
    <property type="match status" value="1"/>
</dbReference>
<keyword evidence="4 7" id="KW-0812">Transmembrane</keyword>
<feature type="transmembrane region" description="Helical" evidence="7">
    <location>
        <begin position="195"/>
        <end position="217"/>
    </location>
</feature>
<dbReference type="InterPro" id="IPR050366">
    <property type="entry name" value="BP-dependent_transpt_permease"/>
</dbReference>
<reference evidence="9" key="1">
    <citation type="submission" date="2020-05" db="EMBL/GenBank/DDBJ databases">
        <authorList>
            <person name="Chiriac C."/>
            <person name="Salcher M."/>
            <person name="Ghai R."/>
            <person name="Kavagutti S V."/>
        </authorList>
    </citation>
    <scope>NUCLEOTIDE SEQUENCE</scope>
</reference>
<dbReference type="SUPFAM" id="SSF161098">
    <property type="entry name" value="MetI-like"/>
    <property type="match status" value="1"/>
</dbReference>
<evidence type="ECO:0000256" key="4">
    <source>
        <dbReference type="ARBA" id="ARBA00022692"/>
    </source>
</evidence>
<dbReference type="GO" id="GO:0055085">
    <property type="term" value="P:transmembrane transport"/>
    <property type="evidence" value="ECO:0007669"/>
    <property type="project" value="InterPro"/>
</dbReference>
<evidence type="ECO:0000256" key="1">
    <source>
        <dbReference type="ARBA" id="ARBA00004651"/>
    </source>
</evidence>
<keyword evidence="3" id="KW-1003">Cell membrane</keyword>
<feature type="transmembrane region" description="Helical" evidence="7">
    <location>
        <begin position="79"/>
        <end position="101"/>
    </location>
</feature>
<organism evidence="9">
    <name type="scientific">freshwater metagenome</name>
    <dbReference type="NCBI Taxonomy" id="449393"/>
    <lineage>
        <taxon>unclassified sequences</taxon>
        <taxon>metagenomes</taxon>
        <taxon>ecological metagenomes</taxon>
    </lineage>
</organism>
<sequence length="304" mass="33174">MRILKWWSGLNTRIRVSLMMLLFLVVLSTVAPFISPFRSDELGVGPSLLHPTRTHPFGIDSFGRDQFIRVTEGLRLSCFIGFTVMSTSLLIGIPIGILSGYKGGYLDTAFSRILDLLFAVRSLILALVLVTILGTGFWTALLALVIIYIPIASRFVRSATLAEKDRDYISAAKVNGASTFRICIKHILPNIASSLLVLGTNIFAFAILAEAALSYLGVGAKPPTPSLGKILTENQGFITTSSHLVIIPALTLSFVVLTLNLLGDGLRDYLDPKKTEKKSKQGRRRFPLMRKATNLSGTNIGAHQ</sequence>
<dbReference type="Pfam" id="PF00528">
    <property type="entry name" value="BPD_transp_1"/>
    <property type="match status" value="1"/>
</dbReference>
<feature type="transmembrane region" description="Helical" evidence="7">
    <location>
        <begin position="138"/>
        <end position="156"/>
    </location>
</feature>
<name>A0A6J6LPW7_9ZZZZ</name>
<evidence type="ECO:0000256" key="5">
    <source>
        <dbReference type="ARBA" id="ARBA00022989"/>
    </source>
</evidence>
<dbReference type="PANTHER" id="PTHR43386:SF1">
    <property type="entry name" value="D,D-DIPEPTIDE TRANSPORT SYSTEM PERMEASE PROTEIN DDPC-RELATED"/>
    <property type="match status" value="1"/>
</dbReference>
<gene>
    <name evidence="9" type="ORF">UFOPK2254_00833</name>
</gene>
<accession>A0A6J6LPW7</accession>
<dbReference type="PANTHER" id="PTHR43386">
    <property type="entry name" value="OLIGOPEPTIDE TRANSPORT SYSTEM PERMEASE PROTEIN APPC"/>
    <property type="match status" value="1"/>
</dbReference>
<dbReference type="GO" id="GO:0005886">
    <property type="term" value="C:plasma membrane"/>
    <property type="evidence" value="ECO:0007669"/>
    <property type="project" value="UniProtKB-SubCell"/>
</dbReference>
<dbReference type="EMBL" id="CAEZWO010000075">
    <property type="protein sequence ID" value="CAB4662505.1"/>
    <property type="molecule type" value="Genomic_DNA"/>
</dbReference>
<feature type="transmembrane region" description="Helical" evidence="7">
    <location>
        <begin position="237"/>
        <end position="263"/>
    </location>
</feature>
<dbReference type="CDD" id="cd06261">
    <property type="entry name" value="TM_PBP2"/>
    <property type="match status" value="1"/>
</dbReference>
<keyword evidence="5 7" id="KW-1133">Transmembrane helix</keyword>
<comment type="subcellular location">
    <subcellularLocation>
        <location evidence="1">Cell membrane</location>
        <topology evidence="1">Multi-pass membrane protein</topology>
    </subcellularLocation>
</comment>
<dbReference type="AlphaFoldDB" id="A0A6J6LPW7"/>
<dbReference type="InterPro" id="IPR000515">
    <property type="entry name" value="MetI-like"/>
</dbReference>
<feature type="transmembrane region" description="Helical" evidence="7">
    <location>
        <begin position="113"/>
        <end position="132"/>
    </location>
</feature>
<evidence type="ECO:0000256" key="3">
    <source>
        <dbReference type="ARBA" id="ARBA00022475"/>
    </source>
</evidence>
<dbReference type="InterPro" id="IPR035906">
    <property type="entry name" value="MetI-like_sf"/>
</dbReference>
<dbReference type="PROSITE" id="PS50928">
    <property type="entry name" value="ABC_TM1"/>
    <property type="match status" value="1"/>
</dbReference>
<evidence type="ECO:0000256" key="7">
    <source>
        <dbReference type="SAM" id="Phobius"/>
    </source>
</evidence>
<evidence type="ECO:0000259" key="8">
    <source>
        <dbReference type="PROSITE" id="PS50928"/>
    </source>
</evidence>
<proteinExistence type="predicted"/>
<evidence type="ECO:0000256" key="2">
    <source>
        <dbReference type="ARBA" id="ARBA00022448"/>
    </source>
</evidence>
<evidence type="ECO:0000313" key="9">
    <source>
        <dbReference type="EMBL" id="CAB4662505.1"/>
    </source>
</evidence>